<evidence type="ECO:0000256" key="1">
    <source>
        <dbReference type="ARBA" id="ARBA00023125"/>
    </source>
</evidence>
<feature type="domain" description="HTH cro/C1-type" evidence="2">
    <location>
        <begin position="6"/>
        <end position="60"/>
    </location>
</feature>
<dbReference type="PROSITE" id="PS50943">
    <property type="entry name" value="HTH_CROC1"/>
    <property type="match status" value="1"/>
</dbReference>
<gene>
    <name evidence="3" type="ORF">BAQ49_22370</name>
</gene>
<protein>
    <submittedName>
        <fullName evidence="3">Transcriptional regulator</fullName>
    </submittedName>
</protein>
<dbReference type="InterPro" id="IPR001387">
    <property type="entry name" value="Cro/C1-type_HTH"/>
</dbReference>
<dbReference type="RefSeq" id="WP_071744243.1">
    <property type="nucleotide sequence ID" value="NZ_MACH01000025.1"/>
</dbReference>
<proteinExistence type="predicted"/>
<dbReference type="Proteomes" id="UP000183185">
    <property type="component" value="Unassembled WGS sequence"/>
</dbReference>
<dbReference type="GO" id="GO:0003677">
    <property type="term" value="F:DNA binding"/>
    <property type="evidence" value="ECO:0007669"/>
    <property type="project" value="UniProtKB-KW"/>
</dbReference>
<dbReference type="CDD" id="cd00093">
    <property type="entry name" value="HTH_XRE"/>
    <property type="match status" value="1"/>
</dbReference>
<name>A0AA44R967_9BACI</name>
<evidence type="ECO:0000313" key="4">
    <source>
        <dbReference type="Proteomes" id="UP000183185"/>
    </source>
</evidence>
<comment type="caution">
    <text evidence="3">The sequence shown here is derived from an EMBL/GenBank/DDBJ whole genome shotgun (WGS) entry which is preliminary data.</text>
</comment>
<dbReference type="SMART" id="SM00530">
    <property type="entry name" value="HTH_XRE"/>
    <property type="match status" value="1"/>
</dbReference>
<organism evidence="3 4">
    <name type="scientific">Bacillus proteolyticus</name>
    <dbReference type="NCBI Taxonomy" id="2026192"/>
    <lineage>
        <taxon>Bacteria</taxon>
        <taxon>Bacillati</taxon>
        <taxon>Bacillota</taxon>
        <taxon>Bacilli</taxon>
        <taxon>Bacillales</taxon>
        <taxon>Bacillaceae</taxon>
        <taxon>Bacillus</taxon>
        <taxon>Bacillus cereus group</taxon>
    </lineage>
</organism>
<dbReference type="EMBL" id="MACH01000025">
    <property type="protein sequence ID" value="OJE51048.1"/>
    <property type="molecule type" value="Genomic_DNA"/>
</dbReference>
<dbReference type="SUPFAM" id="SSF47413">
    <property type="entry name" value="lambda repressor-like DNA-binding domains"/>
    <property type="match status" value="1"/>
</dbReference>
<reference evidence="3 4" key="1">
    <citation type="submission" date="2016-06" db="EMBL/GenBank/DDBJ databases">
        <title>First insights into the genetic diversity and population structure of in the Bacillus cereus group bacteria from diverse marine environments.</title>
        <authorList>
            <person name="Liu Y."/>
            <person name="Lai Q."/>
            <person name="Shao Z."/>
        </authorList>
    </citation>
    <scope>NUCLEOTIDE SEQUENCE [LARGE SCALE GENOMIC DNA]</scope>
    <source>
        <strain evidence="3 4">TD42</strain>
    </source>
</reference>
<dbReference type="InterPro" id="IPR010982">
    <property type="entry name" value="Lambda_DNA-bd_dom_sf"/>
</dbReference>
<dbReference type="AlphaFoldDB" id="A0AA44R967"/>
<keyword evidence="1" id="KW-0238">DNA-binding</keyword>
<dbReference type="Pfam" id="PF01381">
    <property type="entry name" value="HTH_3"/>
    <property type="match status" value="1"/>
</dbReference>
<dbReference type="Gene3D" id="1.10.260.40">
    <property type="entry name" value="lambda repressor-like DNA-binding domains"/>
    <property type="match status" value="1"/>
</dbReference>
<accession>A0AA44R967</accession>
<evidence type="ECO:0000259" key="2">
    <source>
        <dbReference type="PROSITE" id="PS50943"/>
    </source>
</evidence>
<dbReference type="PANTHER" id="PTHR46558:SF3">
    <property type="entry name" value="TRANSCRIPTIONAL REGULATOR"/>
    <property type="match status" value="1"/>
</dbReference>
<sequence>MPINKIKLARMEKNLTQQELADIVKVTRQTIGLIELGKYNPSLKLCIDLAKTLNKTLDELFWEDTN</sequence>
<dbReference type="PANTHER" id="PTHR46558">
    <property type="entry name" value="TRACRIPTIONAL REGULATORY PROTEIN-RELATED-RELATED"/>
    <property type="match status" value="1"/>
</dbReference>
<evidence type="ECO:0000313" key="3">
    <source>
        <dbReference type="EMBL" id="OJE51048.1"/>
    </source>
</evidence>